<evidence type="ECO:0000259" key="6">
    <source>
        <dbReference type="Pfam" id="PF08546"/>
    </source>
</evidence>
<dbReference type="InterPro" id="IPR036291">
    <property type="entry name" value="NAD(P)-bd_dom_sf"/>
</dbReference>
<keyword evidence="8" id="KW-1185">Reference proteome</keyword>
<dbReference type="EC" id="1.1.1.169" evidence="4"/>
<dbReference type="InterPro" id="IPR051402">
    <property type="entry name" value="KPR-Related"/>
</dbReference>
<dbReference type="GO" id="GO:0005737">
    <property type="term" value="C:cytoplasm"/>
    <property type="evidence" value="ECO:0007669"/>
    <property type="project" value="TreeGrafter"/>
</dbReference>
<keyword evidence="2 4" id="KW-0521">NADP</keyword>
<dbReference type="PANTHER" id="PTHR21708:SF26">
    <property type="entry name" value="2-DEHYDROPANTOATE 2-REDUCTASE"/>
    <property type="match status" value="1"/>
</dbReference>
<name>S3CR55_GLAL2</name>
<proteinExistence type="inferred from homology"/>
<dbReference type="InterPro" id="IPR013752">
    <property type="entry name" value="KPA_reductase"/>
</dbReference>
<dbReference type="RefSeq" id="XP_008084948.1">
    <property type="nucleotide sequence ID" value="XM_008086757.1"/>
</dbReference>
<dbReference type="Pfam" id="PF08546">
    <property type="entry name" value="ApbA_C"/>
    <property type="match status" value="1"/>
</dbReference>
<dbReference type="Pfam" id="PF02558">
    <property type="entry name" value="ApbA"/>
    <property type="match status" value="1"/>
</dbReference>
<dbReference type="GeneID" id="19463435"/>
<feature type="domain" description="Ketopantoate reductase C-terminal" evidence="6">
    <location>
        <begin position="203"/>
        <end position="328"/>
    </location>
</feature>
<comment type="catalytic activity">
    <reaction evidence="4">
        <text>(R)-pantoate + NADP(+) = 2-dehydropantoate + NADPH + H(+)</text>
        <dbReference type="Rhea" id="RHEA:16233"/>
        <dbReference type="ChEBI" id="CHEBI:11561"/>
        <dbReference type="ChEBI" id="CHEBI:15378"/>
        <dbReference type="ChEBI" id="CHEBI:15980"/>
        <dbReference type="ChEBI" id="CHEBI:57783"/>
        <dbReference type="ChEBI" id="CHEBI:58349"/>
        <dbReference type="EC" id="1.1.1.169"/>
    </reaction>
</comment>
<evidence type="ECO:0000259" key="5">
    <source>
        <dbReference type="Pfam" id="PF02558"/>
    </source>
</evidence>
<dbReference type="OMA" id="WDYVVVT"/>
<sequence>MTVNILIVGAGAVGAFYGSRLAVAPNTEVSVICRSNYKAVSEAGFSVTSPKYGSYTFAPHRTFANPREAIESKISWDYVLVSTKALPDVSDDSEILEGLLDTRRTSIVLVQNGLGVEDPYTSRFPGVTILSAVTIVSAAQTEPGVIKHNRWTRISVGPYLPGTTEESTTKSHQQAINSNQTFVELLRAGGIADADAYSHSKLQMVRWHKIAINASMNPSAVLSSGTTNQAMSSDPELFRHLQGVMEEVLSTAPKVLGTPLPSEFATPEAILNSTKKNNSGSKPSMLLDWEQGKRMELEVILGNPIRIARAHGLEMPRLQSLYALLRMAQQNRDSAKGESSRL</sequence>
<evidence type="ECO:0000313" key="7">
    <source>
        <dbReference type="EMBL" id="EPE27589.1"/>
    </source>
</evidence>
<dbReference type="NCBIfam" id="TIGR00745">
    <property type="entry name" value="apbA_panE"/>
    <property type="match status" value="1"/>
</dbReference>
<dbReference type="KEGG" id="glz:GLAREA_04380"/>
<dbReference type="FunFam" id="1.10.1040.10:FF:000017">
    <property type="entry name" value="2-dehydropantoate 2-reductase"/>
    <property type="match status" value="1"/>
</dbReference>
<dbReference type="AlphaFoldDB" id="S3CR55"/>
<protein>
    <recommendedName>
        <fullName evidence="4">2-dehydropantoate 2-reductase</fullName>
        <ecNumber evidence="4">1.1.1.169</ecNumber>
    </recommendedName>
    <alternativeName>
        <fullName evidence="4">Ketopantoate reductase</fullName>
    </alternativeName>
</protein>
<dbReference type="EMBL" id="KE145369">
    <property type="protein sequence ID" value="EPE27589.1"/>
    <property type="molecule type" value="Genomic_DNA"/>
</dbReference>
<dbReference type="GO" id="GO:0008677">
    <property type="term" value="F:2-dehydropantoate 2-reductase activity"/>
    <property type="evidence" value="ECO:0007669"/>
    <property type="project" value="UniProtKB-EC"/>
</dbReference>
<evidence type="ECO:0000256" key="3">
    <source>
        <dbReference type="ARBA" id="ARBA00023002"/>
    </source>
</evidence>
<dbReference type="GO" id="GO:0015940">
    <property type="term" value="P:pantothenate biosynthetic process"/>
    <property type="evidence" value="ECO:0007669"/>
    <property type="project" value="InterPro"/>
</dbReference>
<dbReference type="HOGENOM" id="CLU_031468_2_0_1"/>
<dbReference type="InterPro" id="IPR013328">
    <property type="entry name" value="6PGD_dom2"/>
</dbReference>
<comment type="function">
    <text evidence="4">Catalyzes the NADPH-dependent reduction of ketopantoate into pantoic acid.</text>
</comment>
<reference evidence="7 8" key="1">
    <citation type="journal article" date="2013" name="BMC Genomics">
        <title>Genomics-driven discovery of the pneumocandin biosynthetic gene cluster in the fungus Glarea lozoyensis.</title>
        <authorList>
            <person name="Chen L."/>
            <person name="Yue Q."/>
            <person name="Zhang X."/>
            <person name="Xiang M."/>
            <person name="Wang C."/>
            <person name="Li S."/>
            <person name="Che Y."/>
            <person name="Ortiz-Lopez F.J."/>
            <person name="Bills G.F."/>
            <person name="Liu X."/>
            <person name="An Z."/>
        </authorList>
    </citation>
    <scope>NUCLEOTIDE SEQUENCE [LARGE SCALE GENOMIC DNA]</scope>
    <source>
        <strain evidence="8">ATCC 20868 / MF5171</strain>
    </source>
</reference>
<evidence type="ECO:0000256" key="2">
    <source>
        <dbReference type="ARBA" id="ARBA00022857"/>
    </source>
</evidence>
<dbReference type="SUPFAM" id="SSF48179">
    <property type="entry name" value="6-phosphogluconate dehydrogenase C-terminal domain-like"/>
    <property type="match status" value="1"/>
</dbReference>
<dbReference type="STRING" id="1116229.S3CR55"/>
<dbReference type="SUPFAM" id="SSF51735">
    <property type="entry name" value="NAD(P)-binding Rossmann-fold domains"/>
    <property type="match status" value="1"/>
</dbReference>
<dbReference type="OrthoDB" id="3609at2759"/>
<accession>S3CR55</accession>
<organism evidence="7 8">
    <name type="scientific">Glarea lozoyensis (strain ATCC 20868 / MF5171)</name>
    <dbReference type="NCBI Taxonomy" id="1116229"/>
    <lineage>
        <taxon>Eukaryota</taxon>
        <taxon>Fungi</taxon>
        <taxon>Dikarya</taxon>
        <taxon>Ascomycota</taxon>
        <taxon>Pezizomycotina</taxon>
        <taxon>Leotiomycetes</taxon>
        <taxon>Helotiales</taxon>
        <taxon>Helotiaceae</taxon>
        <taxon>Glarea</taxon>
    </lineage>
</organism>
<dbReference type="PANTHER" id="PTHR21708">
    <property type="entry name" value="PROBABLE 2-DEHYDROPANTOATE 2-REDUCTASE"/>
    <property type="match status" value="1"/>
</dbReference>
<evidence type="ECO:0000256" key="4">
    <source>
        <dbReference type="RuleBase" id="RU362068"/>
    </source>
</evidence>
<dbReference type="FunFam" id="3.40.50.720:FF:000609">
    <property type="entry name" value="2-dehydropantoate 2-reductase"/>
    <property type="match status" value="1"/>
</dbReference>
<evidence type="ECO:0000256" key="1">
    <source>
        <dbReference type="ARBA" id="ARBA00007870"/>
    </source>
</evidence>
<dbReference type="eggNOG" id="ENOG502QT3Y">
    <property type="taxonomic scope" value="Eukaryota"/>
</dbReference>
<feature type="domain" description="Ketopantoate reductase N-terminal" evidence="5">
    <location>
        <begin position="5"/>
        <end position="159"/>
    </location>
</feature>
<dbReference type="Proteomes" id="UP000016922">
    <property type="component" value="Unassembled WGS sequence"/>
</dbReference>
<dbReference type="InterPro" id="IPR003710">
    <property type="entry name" value="ApbA"/>
</dbReference>
<dbReference type="Gene3D" id="3.40.50.720">
    <property type="entry name" value="NAD(P)-binding Rossmann-like Domain"/>
    <property type="match status" value="1"/>
</dbReference>
<comment type="similarity">
    <text evidence="1 4">Belongs to the ketopantoate reductase family.</text>
</comment>
<gene>
    <name evidence="7" type="ORF">GLAREA_04380</name>
</gene>
<evidence type="ECO:0000313" key="8">
    <source>
        <dbReference type="Proteomes" id="UP000016922"/>
    </source>
</evidence>
<dbReference type="InterPro" id="IPR008927">
    <property type="entry name" value="6-PGluconate_DH-like_C_sf"/>
</dbReference>
<dbReference type="InterPro" id="IPR013332">
    <property type="entry name" value="KPR_N"/>
</dbReference>
<keyword evidence="3 4" id="KW-0560">Oxidoreductase</keyword>
<dbReference type="Gene3D" id="1.10.1040.10">
    <property type="entry name" value="N-(1-d-carboxylethyl)-l-norvaline Dehydrogenase, domain 2"/>
    <property type="match status" value="1"/>
</dbReference>